<evidence type="ECO:0000256" key="4">
    <source>
        <dbReference type="SAM" id="SignalP"/>
    </source>
</evidence>
<accession>A0ABT3JAX2</accession>
<evidence type="ECO:0000313" key="7">
    <source>
        <dbReference type="EMBL" id="MCW3796197.1"/>
    </source>
</evidence>
<evidence type="ECO:0000256" key="3">
    <source>
        <dbReference type="ARBA" id="ARBA00023237"/>
    </source>
</evidence>
<evidence type="ECO:0000256" key="1">
    <source>
        <dbReference type="ARBA" id="ARBA00022452"/>
    </source>
</evidence>
<feature type="signal peptide" evidence="4">
    <location>
        <begin position="1"/>
        <end position="27"/>
    </location>
</feature>
<reference evidence="7 8" key="1">
    <citation type="submission" date="2022-10" db="EMBL/GenBank/DDBJ databases">
        <title>Sphingomonas sp.</title>
        <authorList>
            <person name="Jin C."/>
        </authorList>
    </citation>
    <scope>NUCLEOTIDE SEQUENCE [LARGE SCALE GENOMIC DNA]</scope>
    <source>
        <strain evidence="7 8">BN140010</strain>
    </source>
</reference>
<comment type="caution">
    <text evidence="7">The sequence shown here is derived from an EMBL/GenBank/DDBJ whole genome shotgun (WGS) entry which is preliminary data.</text>
</comment>
<keyword evidence="2" id="KW-0812">Transmembrane</keyword>
<keyword evidence="4" id="KW-0732">Signal</keyword>
<name>A0ABT3JAX2_9SPHN</name>
<feature type="domain" description="Haemolysin activator HlyB C-terminal" evidence="5">
    <location>
        <begin position="221"/>
        <end position="535"/>
    </location>
</feature>
<gene>
    <name evidence="7" type="ORF">OMW55_00030</name>
</gene>
<dbReference type="Pfam" id="PF03865">
    <property type="entry name" value="ShlB"/>
    <property type="match status" value="1"/>
</dbReference>
<keyword evidence="1" id="KW-0472">Membrane</keyword>
<keyword evidence="1" id="KW-1134">Transmembrane beta strand</keyword>
<dbReference type="Pfam" id="PF08479">
    <property type="entry name" value="POTRA_2"/>
    <property type="match status" value="1"/>
</dbReference>
<dbReference type="EMBL" id="JAPDOB010000001">
    <property type="protein sequence ID" value="MCW3796197.1"/>
    <property type="molecule type" value="Genomic_DNA"/>
</dbReference>
<dbReference type="Gene3D" id="2.40.160.50">
    <property type="entry name" value="membrane protein fhac: a member of the omp85/tpsb transporter family"/>
    <property type="match status" value="1"/>
</dbReference>
<organism evidence="7 8">
    <name type="scientific">Sphingomonas arvum</name>
    <dbReference type="NCBI Taxonomy" id="2992113"/>
    <lineage>
        <taxon>Bacteria</taxon>
        <taxon>Pseudomonadati</taxon>
        <taxon>Pseudomonadota</taxon>
        <taxon>Alphaproteobacteria</taxon>
        <taxon>Sphingomonadales</taxon>
        <taxon>Sphingomonadaceae</taxon>
        <taxon>Sphingomonas</taxon>
    </lineage>
</organism>
<dbReference type="InterPro" id="IPR051544">
    <property type="entry name" value="TPS_OM_transporter"/>
</dbReference>
<evidence type="ECO:0000313" key="8">
    <source>
        <dbReference type="Proteomes" id="UP001526246"/>
    </source>
</evidence>
<evidence type="ECO:0000259" key="5">
    <source>
        <dbReference type="Pfam" id="PF03865"/>
    </source>
</evidence>
<dbReference type="InterPro" id="IPR005565">
    <property type="entry name" value="Hemolysn_activator_HlyB_C"/>
</dbReference>
<dbReference type="PANTHER" id="PTHR34597">
    <property type="entry name" value="SLR1661 PROTEIN"/>
    <property type="match status" value="1"/>
</dbReference>
<dbReference type="PANTHER" id="PTHR34597:SF6">
    <property type="entry name" value="BLR6126 PROTEIN"/>
    <property type="match status" value="1"/>
</dbReference>
<dbReference type="InterPro" id="IPR013686">
    <property type="entry name" value="Polypept-transport_assoc_ShlB"/>
</dbReference>
<evidence type="ECO:0000256" key="2">
    <source>
        <dbReference type="ARBA" id="ARBA00022692"/>
    </source>
</evidence>
<protein>
    <submittedName>
        <fullName evidence="7">ShlB/FhaC/HecB family hemolysin secretion/activation protein</fullName>
    </submittedName>
</protein>
<keyword evidence="8" id="KW-1185">Reference proteome</keyword>
<feature type="domain" description="Polypeptide-transport-associated ShlB-type" evidence="6">
    <location>
        <begin position="75"/>
        <end position="148"/>
    </location>
</feature>
<evidence type="ECO:0000259" key="6">
    <source>
        <dbReference type="Pfam" id="PF08479"/>
    </source>
</evidence>
<feature type="chain" id="PRO_5047451376" evidence="4">
    <location>
        <begin position="28"/>
        <end position="578"/>
    </location>
</feature>
<dbReference type="Proteomes" id="UP001526246">
    <property type="component" value="Unassembled WGS sequence"/>
</dbReference>
<keyword evidence="3" id="KW-0998">Cell outer membrane</keyword>
<proteinExistence type="predicted"/>
<dbReference type="Gene3D" id="3.10.20.310">
    <property type="entry name" value="membrane protein fhac"/>
    <property type="match status" value="1"/>
</dbReference>
<sequence length="578" mass="62553">MVGRGLTTGGSFAAALLSAWWPSAAEAQAVAPTRDELSRIEQLPRTEQSRLNVGGDVERSPCALADPQFASITVTLSEVRFNGLKGATSDEMRRSWADLAGREQPVSVLCDIRDRAATVLREKGYLAAVQVPVQRIENGVVQMEVLYGRVTAVRARGQTGGAEAKLASYLGKLTADPIFDRRRAERYLLLARDLPGYNVQLTLRPASTAPGDLVGEVTVVRRPYAVDATIQNLAARGTGRWGGQVRAQVYGLTGLGDATTLSYYNVLGGWREQRIMQAGHEFRPGGEGLVINGQVTYAWSRPEIGADAGDPALRARTLFATLGLTYPLVRRQSRSWYLSGGLDLLNQRVELIAPLTRDRLRIAFLRTSFEAIDLKRGLPHWRLNGALELRRGLDLFGASSSCRAVNCTDPDVVPLSRLDADPTPMLIRAAGGAELALGRTMSVFVSPRAQLAFDPLPAFEEFTGGNYTIGRGYDAGTISGDSGVGVTGELRGPRLPLGRGPLQLQPFLFGDAAWAWNKRDGAGADRLTSAGGGVRAELGDRLRMELTAAKGLRRAGLTDRKPDARVLLTLTTRLLPWR</sequence>
<dbReference type="RefSeq" id="WP_264879960.1">
    <property type="nucleotide sequence ID" value="NZ_JAPDOB010000001.1"/>
</dbReference>